<dbReference type="GO" id="GO:0016837">
    <property type="term" value="F:carbon-oxygen lyase activity, acting on polysaccharides"/>
    <property type="evidence" value="ECO:0007669"/>
    <property type="project" value="TreeGrafter"/>
</dbReference>
<name>A0A9D2LSG0_9FIRM</name>
<keyword evidence="3" id="KW-0732">Signal</keyword>
<dbReference type="SUPFAM" id="SSF51126">
    <property type="entry name" value="Pectin lyase-like"/>
    <property type="match status" value="1"/>
</dbReference>
<dbReference type="InterPro" id="IPR052052">
    <property type="entry name" value="Polysaccharide_Lyase_9"/>
</dbReference>
<accession>A0A9D2LSG0</accession>
<dbReference type="InterPro" id="IPR011050">
    <property type="entry name" value="Pectin_lyase_fold/virulence"/>
</dbReference>
<dbReference type="InterPro" id="IPR039448">
    <property type="entry name" value="Beta_helix"/>
</dbReference>
<feature type="domain" description="DUF1565" evidence="4">
    <location>
        <begin position="9"/>
        <end position="48"/>
    </location>
</feature>
<dbReference type="InterPro" id="IPR049169">
    <property type="entry name" value="Glyco_hydro_120_ins"/>
</dbReference>
<comment type="subcellular location">
    <subcellularLocation>
        <location evidence="1">Secreted</location>
    </subcellularLocation>
</comment>
<dbReference type="Pfam" id="PF21258">
    <property type="entry name" value="Glyco_hydro_120_ins"/>
    <property type="match status" value="1"/>
</dbReference>
<comment type="caution">
    <text evidence="7">The sequence shown here is derived from an EMBL/GenBank/DDBJ whole genome shotgun (WGS) entry which is preliminary data.</text>
</comment>
<dbReference type="InterPro" id="IPR011459">
    <property type="entry name" value="DUF1565"/>
</dbReference>
<reference evidence="7" key="2">
    <citation type="submission" date="2021-04" db="EMBL/GenBank/DDBJ databases">
        <authorList>
            <person name="Gilroy R."/>
        </authorList>
    </citation>
    <scope>NUCLEOTIDE SEQUENCE</scope>
    <source>
        <strain evidence="7">ChiSjej1B19-5720</strain>
    </source>
</reference>
<evidence type="ECO:0000256" key="1">
    <source>
        <dbReference type="ARBA" id="ARBA00004613"/>
    </source>
</evidence>
<proteinExistence type="predicted"/>
<keyword evidence="2" id="KW-0964">Secreted</keyword>
<dbReference type="Pfam" id="PF13229">
    <property type="entry name" value="Beta_helix"/>
    <property type="match status" value="1"/>
</dbReference>
<dbReference type="Pfam" id="PF07602">
    <property type="entry name" value="DUF1565"/>
    <property type="match status" value="1"/>
</dbReference>
<dbReference type="Gene3D" id="2.160.20.10">
    <property type="entry name" value="Single-stranded right-handed beta-helix, Pectin lyase-like"/>
    <property type="match status" value="1"/>
</dbReference>
<evidence type="ECO:0000313" key="8">
    <source>
        <dbReference type="Proteomes" id="UP000823842"/>
    </source>
</evidence>
<feature type="domain" description="Right handed beta helix" evidence="5">
    <location>
        <begin position="312"/>
        <end position="423"/>
    </location>
</feature>
<organism evidence="7 8">
    <name type="scientific">Candidatus Blautia faecavium</name>
    <dbReference type="NCBI Taxonomy" id="2838487"/>
    <lineage>
        <taxon>Bacteria</taxon>
        <taxon>Bacillati</taxon>
        <taxon>Bacillota</taxon>
        <taxon>Clostridia</taxon>
        <taxon>Lachnospirales</taxon>
        <taxon>Lachnospiraceae</taxon>
        <taxon>Blautia</taxon>
    </lineage>
</organism>
<dbReference type="GO" id="GO:0005576">
    <property type="term" value="C:extracellular region"/>
    <property type="evidence" value="ECO:0007669"/>
    <property type="project" value="UniProtKB-SubCell"/>
</dbReference>
<evidence type="ECO:0000259" key="5">
    <source>
        <dbReference type="Pfam" id="PF13229"/>
    </source>
</evidence>
<evidence type="ECO:0000256" key="3">
    <source>
        <dbReference type="ARBA" id="ARBA00022729"/>
    </source>
</evidence>
<dbReference type="InterPro" id="IPR013780">
    <property type="entry name" value="Glyco_hydro_b"/>
</dbReference>
<dbReference type="PANTHER" id="PTHR40088:SF2">
    <property type="entry name" value="SECRETED SUGAR HYDROLASE"/>
    <property type="match status" value="1"/>
</dbReference>
<evidence type="ECO:0000256" key="2">
    <source>
        <dbReference type="ARBA" id="ARBA00022525"/>
    </source>
</evidence>
<dbReference type="Proteomes" id="UP000823842">
    <property type="component" value="Unassembled WGS sequence"/>
</dbReference>
<dbReference type="AlphaFoldDB" id="A0A9D2LSG0"/>
<dbReference type="EMBL" id="DWYZ01000158">
    <property type="protein sequence ID" value="HJB28791.1"/>
    <property type="molecule type" value="Genomic_DNA"/>
</dbReference>
<reference evidence="7" key="1">
    <citation type="journal article" date="2021" name="PeerJ">
        <title>Extensive microbial diversity within the chicken gut microbiome revealed by metagenomics and culture.</title>
        <authorList>
            <person name="Gilroy R."/>
            <person name="Ravi A."/>
            <person name="Getino M."/>
            <person name="Pursley I."/>
            <person name="Horton D.L."/>
            <person name="Alikhan N.F."/>
            <person name="Baker D."/>
            <person name="Gharbi K."/>
            <person name="Hall N."/>
            <person name="Watson M."/>
            <person name="Adriaenssens E.M."/>
            <person name="Foster-Nyarko E."/>
            <person name="Jarju S."/>
            <person name="Secka A."/>
            <person name="Antonio M."/>
            <person name="Oren A."/>
            <person name="Chaudhuri R.R."/>
            <person name="La Ragione R."/>
            <person name="Hildebrand F."/>
            <person name="Pallen M.J."/>
        </authorList>
    </citation>
    <scope>NUCLEOTIDE SEQUENCE</scope>
    <source>
        <strain evidence="7">ChiSjej1B19-5720</strain>
    </source>
</reference>
<evidence type="ECO:0000259" key="4">
    <source>
        <dbReference type="Pfam" id="PF07602"/>
    </source>
</evidence>
<sequence>MSYEYHVAINGCDQNDGSKEHPFRTISQGARIAQANDKVIVHEGTYREWVDPKNSGRSAYDRITYEAAPGEKVIIKGSEQIQSWEQVEKSVWKAVVPNSVFGDFNPYAVVLSGDWLRYPLDHPLHLGDVYLNGKSFYEVSSYEEVLHPTMRTKGNNPPWTNHEELILEPEQTVYVWYAKAEKENTTIYANFHEYDPNKELVEINVRPYCFYPEKTGVNYITVRGFEMAQAACPWAPPTADQPALLGTHWSKGWIIEDNIIHDAKCSGLSVGKEISTGHNLCSRYLLKPGYQHQLETVFAAIQKGWDKETIGSHIIRNNVIYNCGQNAIVGHMGGAFSQICHNHIYNIGTKHEFFGYEIAGIKLHAAIDTQIVGNSIHHTTLGIWMDWEAQGVRISRNLFYENSRDLMIEVTHGPCVMDNNIFGSDFSLDNQAQGTAYLHNLYCGVIRRERFLERATPYHFPHSTQVAGCAVVYSGDDRFYQNIFLGSAPVYTKDSSCGTAGFNDCTASLEEFVEKVRAGGLDDVDRFLKTNQPVYINKNCYLEGAGAFDREEENFCSKEAANVKISRKEDGTYLEIDIPEEMFSLSTKIYGTEDLGLARLVGAPFDDPNGNPIHIDEDYAGEKRNIHPAPGPFENIKPGHNVFKIWE</sequence>
<dbReference type="Gene3D" id="2.60.40.1180">
    <property type="entry name" value="Golgi alpha-mannosidase II"/>
    <property type="match status" value="1"/>
</dbReference>
<evidence type="ECO:0000313" key="7">
    <source>
        <dbReference type="EMBL" id="HJB28791.1"/>
    </source>
</evidence>
<dbReference type="InterPro" id="IPR012334">
    <property type="entry name" value="Pectin_lyas_fold"/>
</dbReference>
<evidence type="ECO:0000259" key="6">
    <source>
        <dbReference type="Pfam" id="PF21258"/>
    </source>
</evidence>
<gene>
    <name evidence="7" type="ORF">IAA06_08350</name>
</gene>
<dbReference type="PANTHER" id="PTHR40088">
    <property type="entry name" value="PECTATE LYASE (EUROFUNG)"/>
    <property type="match status" value="1"/>
</dbReference>
<protein>
    <submittedName>
        <fullName evidence="7">Right-handed parallel beta-helix repeat-containing protein</fullName>
    </submittedName>
</protein>
<feature type="domain" description="Glycoside hydrolase 120 insertion" evidence="6">
    <location>
        <begin position="81"/>
        <end position="203"/>
    </location>
</feature>